<dbReference type="PRINTS" id="PR00081">
    <property type="entry name" value="GDHRDH"/>
</dbReference>
<evidence type="ECO:0000256" key="2">
    <source>
        <dbReference type="ARBA" id="ARBA00023002"/>
    </source>
</evidence>
<protein>
    <submittedName>
        <fullName evidence="3">SDR family oxidoreductase</fullName>
    </submittedName>
</protein>
<proteinExistence type="inferred from homology"/>
<reference evidence="4" key="1">
    <citation type="submission" date="2018-12" db="EMBL/GenBank/DDBJ databases">
        <title>Bacillus chawlae sp. nov., Bacillus glennii sp. nov., and Bacillus saganii sp. nov. Isolated from the Vehicle Assembly Building at Kennedy Space Center where the Viking Spacecraft were Assembled.</title>
        <authorList>
            <person name="Seuylemezian A."/>
            <person name="Vaishampayan P."/>
        </authorList>
    </citation>
    <scope>NUCLEOTIDE SEQUENCE [LARGE SCALE GENOMIC DNA]</scope>
    <source>
        <strain evidence="4">DSM 13966</strain>
    </source>
</reference>
<dbReference type="Pfam" id="PF13561">
    <property type="entry name" value="adh_short_C2"/>
    <property type="match status" value="1"/>
</dbReference>
<dbReference type="PANTHER" id="PTHR42879">
    <property type="entry name" value="3-OXOACYL-(ACYL-CARRIER-PROTEIN) REDUCTASE"/>
    <property type="match status" value="1"/>
</dbReference>
<evidence type="ECO:0000256" key="1">
    <source>
        <dbReference type="ARBA" id="ARBA00006484"/>
    </source>
</evidence>
<dbReference type="Proteomes" id="UP000279911">
    <property type="component" value="Unassembled WGS sequence"/>
</dbReference>
<dbReference type="GO" id="GO:0008206">
    <property type="term" value="P:bile acid metabolic process"/>
    <property type="evidence" value="ECO:0007669"/>
    <property type="project" value="UniProtKB-ARBA"/>
</dbReference>
<name>A0A3R9E9J6_9BACI</name>
<dbReference type="SUPFAM" id="SSF51735">
    <property type="entry name" value="NAD(P)-binding Rossmann-fold domains"/>
    <property type="match status" value="1"/>
</dbReference>
<organism evidence="3 4">
    <name type="scientific">Mesobacillus subterraneus</name>
    <dbReference type="NCBI Taxonomy" id="285983"/>
    <lineage>
        <taxon>Bacteria</taxon>
        <taxon>Bacillati</taxon>
        <taxon>Bacillota</taxon>
        <taxon>Bacilli</taxon>
        <taxon>Bacillales</taxon>
        <taxon>Bacillaceae</taxon>
        <taxon>Mesobacillus</taxon>
    </lineage>
</organism>
<dbReference type="PRINTS" id="PR00080">
    <property type="entry name" value="SDRFAMILY"/>
</dbReference>
<evidence type="ECO:0000313" key="3">
    <source>
        <dbReference type="EMBL" id="RSD29030.1"/>
    </source>
</evidence>
<dbReference type="InterPro" id="IPR050259">
    <property type="entry name" value="SDR"/>
</dbReference>
<dbReference type="AlphaFoldDB" id="A0A3R9E9J6"/>
<sequence length="262" mass="28092">MDLGLNGKGVIVLASSSGLGKAAALEFAREGANVMLFSSNEDKLSTAAEEIKKETNNDVFYTVGDIKNADDIKRVVTNSIVQFSRIDVLVNNTGGPPAGTFLNFNDDDWQNAYNLTLLSFIRAIREVIPYMQSQGGGRIVNCTSSSVKRVLDNLILSNTFRMGVVGLTKTLSQELAKDNILINVIAPGRIATDRTNYLDTVKAGKLGIATEEVARQSAASIPLGRYGDPGEFAKTLVFLCSDANTYVTGQTILVDGGLVKAF</sequence>
<evidence type="ECO:0000313" key="4">
    <source>
        <dbReference type="Proteomes" id="UP000279911"/>
    </source>
</evidence>
<dbReference type="PANTHER" id="PTHR42879:SF6">
    <property type="entry name" value="NADPH-DEPENDENT REDUCTASE BACG"/>
    <property type="match status" value="1"/>
</dbReference>
<accession>A0A3R9E9J6</accession>
<dbReference type="InterPro" id="IPR002347">
    <property type="entry name" value="SDR_fam"/>
</dbReference>
<dbReference type="RefSeq" id="WP_125478463.1">
    <property type="nucleotide sequence ID" value="NZ_RSFW01000003.1"/>
</dbReference>
<dbReference type="EMBL" id="RSFW01000003">
    <property type="protein sequence ID" value="RSD29030.1"/>
    <property type="molecule type" value="Genomic_DNA"/>
</dbReference>
<gene>
    <name evidence="3" type="ORF">EJA10_02670</name>
</gene>
<comment type="caution">
    <text evidence="3">The sequence shown here is derived from an EMBL/GenBank/DDBJ whole genome shotgun (WGS) entry which is preliminary data.</text>
</comment>
<dbReference type="Gene3D" id="3.40.50.720">
    <property type="entry name" value="NAD(P)-binding Rossmann-like Domain"/>
    <property type="match status" value="1"/>
</dbReference>
<dbReference type="OrthoDB" id="9803333at2"/>
<comment type="similarity">
    <text evidence="1">Belongs to the short-chain dehydrogenases/reductases (SDR) family.</text>
</comment>
<dbReference type="GO" id="GO:0016491">
    <property type="term" value="F:oxidoreductase activity"/>
    <property type="evidence" value="ECO:0007669"/>
    <property type="project" value="UniProtKB-KW"/>
</dbReference>
<keyword evidence="2" id="KW-0560">Oxidoreductase</keyword>
<dbReference type="CDD" id="cd05344">
    <property type="entry name" value="BKR_like_SDR_like"/>
    <property type="match status" value="1"/>
</dbReference>
<dbReference type="InterPro" id="IPR036291">
    <property type="entry name" value="NAD(P)-bd_dom_sf"/>
</dbReference>
<dbReference type="FunFam" id="3.40.50.720:FF:000084">
    <property type="entry name" value="Short-chain dehydrogenase reductase"/>
    <property type="match status" value="1"/>
</dbReference>